<keyword evidence="2" id="KW-0963">Cytoplasm</keyword>
<dbReference type="AlphaFoldDB" id="A0A0K0DBI1"/>
<dbReference type="InterPro" id="IPR051855">
    <property type="entry name" value="eIF2B_beta_subunit"/>
</dbReference>
<dbReference type="PANTHER" id="PTHR45859:SF1">
    <property type="entry name" value="TRANSLATION INITIATION FACTOR EIF-2B SUBUNIT BETA"/>
    <property type="match status" value="1"/>
</dbReference>
<dbReference type="GO" id="GO:0005085">
    <property type="term" value="F:guanyl-nucleotide exchange factor activity"/>
    <property type="evidence" value="ECO:0007669"/>
    <property type="project" value="TreeGrafter"/>
</dbReference>
<dbReference type="GO" id="GO:0005851">
    <property type="term" value="C:eukaryotic translation initiation factor 2B complex"/>
    <property type="evidence" value="ECO:0007669"/>
    <property type="project" value="TreeGrafter"/>
</dbReference>
<dbReference type="PANTHER" id="PTHR45859">
    <property type="entry name" value="TRANSLATION INITIATION FACTOR EIF-2B SUBUNIT BETA"/>
    <property type="match status" value="1"/>
</dbReference>
<dbReference type="STRING" id="6313.A0A0K0DBI1"/>
<keyword evidence="4" id="KW-0648">Protein biosynthesis</keyword>
<dbReference type="GO" id="GO:0003743">
    <property type="term" value="F:translation initiation factor activity"/>
    <property type="evidence" value="ECO:0007669"/>
    <property type="project" value="UniProtKB-KW"/>
</dbReference>
<proteinExistence type="predicted"/>
<accession>A0A0K0DBI1</accession>
<evidence type="ECO:0000313" key="7">
    <source>
        <dbReference type="WBParaSite" id="ACAC_0000778901-mRNA-1"/>
    </source>
</evidence>
<protein>
    <submittedName>
        <fullName evidence="7">Uncharacterized protein</fullName>
    </submittedName>
</protein>
<dbReference type="SUPFAM" id="SSF100950">
    <property type="entry name" value="NagB/RpiA/CoA transferase-like"/>
    <property type="match status" value="1"/>
</dbReference>
<dbReference type="GO" id="GO:0005829">
    <property type="term" value="C:cytosol"/>
    <property type="evidence" value="ECO:0007669"/>
    <property type="project" value="UniProtKB-SubCell"/>
</dbReference>
<evidence type="ECO:0000256" key="4">
    <source>
        <dbReference type="ARBA" id="ARBA00022917"/>
    </source>
</evidence>
<evidence type="ECO:0000256" key="1">
    <source>
        <dbReference type="ARBA" id="ARBA00004514"/>
    </source>
</evidence>
<evidence type="ECO:0000256" key="2">
    <source>
        <dbReference type="ARBA" id="ARBA00022490"/>
    </source>
</evidence>
<evidence type="ECO:0000256" key="5">
    <source>
        <dbReference type="ARBA" id="ARBA00046432"/>
    </source>
</evidence>
<organism evidence="6 7">
    <name type="scientific">Angiostrongylus cantonensis</name>
    <name type="common">Rat lungworm</name>
    <dbReference type="NCBI Taxonomy" id="6313"/>
    <lineage>
        <taxon>Eukaryota</taxon>
        <taxon>Metazoa</taxon>
        <taxon>Ecdysozoa</taxon>
        <taxon>Nematoda</taxon>
        <taxon>Chromadorea</taxon>
        <taxon>Rhabditida</taxon>
        <taxon>Rhabditina</taxon>
        <taxon>Rhabditomorpha</taxon>
        <taxon>Strongyloidea</taxon>
        <taxon>Metastrongylidae</taxon>
        <taxon>Angiostrongylus</taxon>
    </lineage>
</organism>
<reference evidence="7" key="2">
    <citation type="submission" date="2017-02" db="UniProtKB">
        <authorList>
            <consortium name="WormBaseParasite"/>
        </authorList>
    </citation>
    <scope>IDENTIFICATION</scope>
</reference>
<comment type="subunit">
    <text evidence="5">Component of the translation initiation factor 2B (eIF2B) complex which is a heterodecamer of two sets of five different subunits: alpha, beta, gamma, delta and epsilon. Subunits alpha, beta and delta comprise a regulatory subcomplex and subunits epsilon and gamma comprise a catalytic subcomplex. Within the complex, the hexameric regulatory complex resides at the center, with the two heterodimeric catalytic subcomplexes bound on opposite sides.</text>
</comment>
<keyword evidence="3" id="KW-0396">Initiation factor</keyword>
<dbReference type="InterPro" id="IPR042529">
    <property type="entry name" value="IF_2B-like_C"/>
</dbReference>
<dbReference type="Gene3D" id="3.40.50.10470">
    <property type="entry name" value="Translation initiation factor eif-2b, domain 2"/>
    <property type="match status" value="1"/>
</dbReference>
<evidence type="ECO:0000256" key="3">
    <source>
        <dbReference type="ARBA" id="ARBA00022540"/>
    </source>
</evidence>
<keyword evidence="6" id="KW-1185">Reference proteome</keyword>
<dbReference type="Proteomes" id="UP000035642">
    <property type="component" value="Unassembled WGS sequence"/>
</dbReference>
<name>A0A0K0DBI1_ANGCA</name>
<dbReference type="InterPro" id="IPR037171">
    <property type="entry name" value="NagB/RpiA_transferase-like"/>
</dbReference>
<reference evidence="6" key="1">
    <citation type="submission" date="2012-09" db="EMBL/GenBank/DDBJ databases">
        <authorList>
            <person name="Martin A.A."/>
        </authorList>
    </citation>
    <scope>NUCLEOTIDE SEQUENCE</scope>
</reference>
<sequence>MMVTKLARDENIRLIMGEPISAFDSLNKLWTKTDDRNGAASGKKLKKGLIQAMNEVASEMTLCCENICTRAVDLINPQDVLIVHSYAGSVTWSAFLDAVRKTRKRSVMDVVHKSEADTTPDFALSIQLCDVGTRMCEATKITPFFVPDEMMVNMNKAPGLPFSYSASFSGLVEVIRPTYDVVPASLITLYISNSASILPSHVYRLIGDYYHPEDVAES</sequence>
<evidence type="ECO:0000313" key="6">
    <source>
        <dbReference type="Proteomes" id="UP000035642"/>
    </source>
</evidence>
<dbReference type="WBParaSite" id="ACAC_0000778901-mRNA-1">
    <property type="protein sequence ID" value="ACAC_0000778901-mRNA-1"/>
    <property type="gene ID" value="ACAC_0000778901"/>
</dbReference>
<comment type="subcellular location">
    <subcellularLocation>
        <location evidence="1">Cytoplasm</location>
        <location evidence="1">Cytosol</location>
    </subcellularLocation>
</comment>